<keyword evidence="2" id="KW-1185">Reference proteome</keyword>
<evidence type="ECO:0000313" key="1">
    <source>
        <dbReference type="EMBL" id="GMT33860.1"/>
    </source>
</evidence>
<dbReference type="PRINTS" id="PR00449">
    <property type="entry name" value="RASTRNSFRMNG"/>
</dbReference>
<dbReference type="Pfam" id="PF00071">
    <property type="entry name" value="Ras"/>
    <property type="match status" value="1"/>
</dbReference>
<sequence>MTNTLPSKDGKKVRSIKCVLVGDCLVGKTRMLVTHKTNEFPSEYVPRVAEFHTFTKNIGEESYELAPFDTRGFEEHD</sequence>
<gene>
    <name evidence="1" type="ORF">PFISCL1PPCAC_25157</name>
</gene>
<protein>
    <recommendedName>
        <fullName evidence="3">ADP ribosylation factor</fullName>
    </recommendedName>
</protein>
<dbReference type="AlphaFoldDB" id="A0AAV5WQG4"/>
<evidence type="ECO:0000313" key="2">
    <source>
        <dbReference type="Proteomes" id="UP001432322"/>
    </source>
</evidence>
<dbReference type="GO" id="GO:0005525">
    <property type="term" value="F:GTP binding"/>
    <property type="evidence" value="ECO:0007669"/>
    <property type="project" value="InterPro"/>
</dbReference>
<accession>A0AAV5WQG4</accession>
<proteinExistence type="predicted"/>
<dbReference type="InterPro" id="IPR001806">
    <property type="entry name" value="Small_GTPase"/>
</dbReference>
<dbReference type="EMBL" id="BTSY01000006">
    <property type="protein sequence ID" value="GMT33860.1"/>
    <property type="molecule type" value="Genomic_DNA"/>
</dbReference>
<dbReference type="SUPFAM" id="SSF52540">
    <property type="entry name" value="P-loop containing nucleoside triphosphate hydrolases"/>
    <property type="match status" value="1"/>
</dbReference>
<comment type="caution">
    <text evidence="1">The sequence shown here is derived from an EMBL/GenBank/DDBJ whole genome shotgun (WGS) entry which is preliminary data.</text>
</comment>
<dbReference type="InterPro" id="IPR027417">
    <property type="entry name" value="P-loop_NTPase"/>
</dbReference>
<feature type="non-terminal residue" evidence="1">
    <location>
        <position position="77"/>
    </location>
</feature>
<dbReference type="GO" id="GO:0003924">
    <property type="term" value="F:GTPase activity"/>
    <property type="evidence" value="ECO:0007669"/>
    <property type="project" value="InterPro"/>
</dbReference>
<reference evidence="1" key="1">
    <citation type="submission" date="2023-10" db="EMBL/GenBank/DDBJ databases">
        <title>Genome assembly of Pristionchus species.</title>
        <authorList>
            <person name="Yoshida K."/>
            <person name="Sommer R.J."/>
        </authorList>
    </citation>
    <scope>NUCLEOTIDE SEQUENCE</scope>
    <source>
        <strain evidence="1">RS5133</strain>
    </source>
</reference>
<dbReference type="Gene3D" id="3.40.50.300">
    <property type="entry name" value="P-loop containing nucleotide triphosphate hydrolases"/>
    <property type="match status" value="1"/>
</dbReference>
<dbReference type="Proteomes" id="UP001432322">
    <property type="component" value="Unassembled WGS sequence"/>
</dbReference>
<evidence type="ECO:0008006" key="3">
    <source>
        <dbReference type="Google" id="ProtNLM"/>
    </source>
</evidence>
<name>A0AAV5WQG4_9BILA</name>
<organism evidence="1 2">
    <name type="scientific">Pristionchus fissidentatus</name>
    <dbReference type="NCBI Taxonomy" id="1538716"/>
    <lineage>
        <taxon>Eukaryota</taxon>
        <taxon>Metazoa</taxon>
        <taxon>Ecdysozoa</taxon>
        <taxon>Nematoda</taxon>
        <taxon>Chromadorea</taxon>
        <taxon>Rhabditida</taxon>
        <taxon>Rhabditina</taxon>
        <taxon>Diplogasteromorpha</taxon>
        <taxon>Diplogasteroidea</taxon>
        <taxon>Neodiplogasteridae</taxon>
        <taxon>Pristionchus</taxon>
    </lineage>
</organism>